<sequence>MANLIEKLAESVPSWGAKLAYGEKTTLGGHDLIPVALVGFGFGAGEGSSEMPEGGLGPTSMGTGMGVGEGRGGGGGGYSVPIGAYVGGPDGLEFRPNLIALMVVAVPVVTAAGLALAQIIRALRGAAPS</sequence>
<dbReference type="AlphaFoldDB" id="A0A4V6QIV8"/>
<reference evidence="2 3" key="1">
    <citation type="submission" date="2019-03" db="EMBL/GenBank/DDBJ databases">
        <title>Genomics of glacier-inhabiting Cryobacterium strains.</title>
        <authorList>
            <person name="Liu Q."/>
            <person name="Xin Y.-H."/>
        </authorList>
    </citation>
    <scope>NUCLEOTIDE SEQUENCE [LARGE SCALE GENOMIC DNA]</scope>
    <source>
        <strain evidence="2 3">Sr59</strain>
    </source>
</reference>
<feature type="transmembrane region" description="Helical" evidence="1">
    <location>
        <begin position="98"/>
        <end position="120"/>
    </location>
</feature>
<organism evidence="2 3">
    <name type="scientific">Cryobacterium lactosi</name>
    <dbReference type="NCBI Taxonomy" id="1259202"/>
    <lineage>
        <taxon>Bacteria</taxon>
        <taxon>Bacillati</taxon>
        <taxon>Actinomycetota</taxon>
        <taxon>Actinomycetes</taxon>
        <taxon>Micrococcales</taxon>
        <taxon>Microbacteriaceae</taxon>
        <taxon>Cryobacterium</taxon>
    </lineage>
</organism>
<comment type="caution">
    <text evidence="2">The sequence shown here is derived from an EMBL/GenBank/DDBJ whole genome shotgun (WGS) entry which is preliminary data.</text>
</comment>
<evidence type="ECO:0000313" key="2">
    <source>
        <dbReference type="EMBL" id="TFD87130.1"/>
    </source>
</evidence>
<dbReference type="RefSeq" id="WP_134641613.1">
    <property type="nucleotide sequence ID" value="NZ_SOHM01000031.1"/>
</dbReference>
<keyword evidence="1" id="KW-0812">Transmembrane</keyword>
<gene>
    <name evidence="2" type="ORF">E3T61_14895</name>
</gene>
<keyword evidence="3" id="KW-1185">Reference proteome</keyword>
<evidence type="ECO:0000256" key="1">
    <source>
        <dbReference type="SAM" id="Phobius"/>
    </source>
</evidence>
<dbReference type="Proteomes" id="UP000298468">
    <property type="component" value="Unassembled WGS sequence"/>
</dbReference>
<accession>A0A4V6QIV8</accession>
<proteinExistence type="predicted"/>
<dbReference type="OrthoDB" id="4965215at2"/>
<evidence type="ECO:0000313" key="3">
    <source>
        <dbReference type="Proteomes" id="UP000298468"/>
    </source>
</evidence>
<evidence type="ECO:0008006" key="4">
    <source>
        <dbReference type="Google" id="ProtNLM"/>
    </source>
</evidence>
<protein>
    <recommendedName>
        <fullName evidence="4">Sporulation protein</fullName>
    </recommendedName>
</protein>
<keyword evidence="1" id="KW-1133">Transmembrane helix</keyword>
<name>A0A4V6QIV8_9MICO</name>
<keyword evidence="1" id="KW-0472">Membrane</keyword>
<dbReference type="EMBL" id="SOHM01000031">
    <property type="protein sequence ID" value="TFD87130.1"/>
    <property type="molecule type" value="Genomic_DNA"/>
</dbReference>